<dbReference type="SMART" id="SM00304">
    <property type="entry name" value="HAMP"/>
    <property type="match status" value="1"/>
</dbReference>
<dbReference type="PRINTS" id="PR00344">
    <property type="entry name" value="BCTRLSENSOR"/>
</dbReference>
<keyword evidence="8" id="KW-0547">Nucleotide-binding</keyword>
<dbReference type="SUPFAM" id="SSF47384">
    <property type="entry name" value="Homodimeric domain of signal transducing histidine kinase"/>
    <property type="match status" value="1"/>
</dbReference>
<evidence type="ECO:0000256" key="14">
    <source>
        <dbReference type="SAM" id="Phobius"/>
    </source>
</evidence>
<dbReference type="Gene3D" id="6.10.340.10">
    <property type="match status" value="1"/>
</dbReference>
<evidence type="ECO:0000256" key="1">
    <source>
        <dbReference type="ARBA" id="ARBA00000085"/>
    </source>
</evidence>
<dbReference type="InterPro" id="IPR004358">
    <property type="entry name" value="Sig_transdc_His_kin-like_C"/>
</dbReference>
<dbReference type="InterPro" id="IPR050398">
    <property type="entry name" value="HssS/ArlS-like"/>
</dbReference>
<dbReference type="Pfam" id="PF00512">
    <property type="entry name" value="HisKA"/>
    <property type="match status" value="1"/>
</dbReference>
<evidence type="ECO:0000313" key="17">
    <source>
        <dbReference type="EMBL" id="QBP42631.1"/>
    </source>
</evidence>
<evidence type="ECO:0000256" key="7">
    <source>
        <dbReference type="ARBA" id="ARBA00022692"/>
    </source>
</evidence>
<feature type="transmembrane region" description="Helical" evidence="14">
    <location>
        <begin position="58"/>
        <end position="78"/>
    </location>
</feature>
<keyword evidence="12" id="KW-0902">Two-component regulatory system</keyword>
<dbReference type="SUPFAM" id="SSF158472">
    <property type="entry name" value="HAMP domain-like"/>
    <property type="match status" value="1"/>
</dbReference>
<evidence type="ECO:0000256" key="6">
    <source>
        <dbReference type="ARBA" id="ARBA00022679"/>
    </source>
</evidence>
<feature type="domain" description="HAMP" evidence="16">
    <location>
        <begin position="79"/>
        <end position="131"/>
    </location>
</feature>
<dbReference type="OrthoDB" id="9813151at2"/>
<proteinExistence type="predicted"/>
<dbReference type="PANTHER" id="PTHR45528:SF1">
    <property type="entry name" value="SENSOR HISTIDINE KINASE CPXA"/>
    <property type="match status" value="1"/>
</dbReference>
<dbReference type="SMART" id="SM00387">
    <property type="entry name" value="HATPase_c"/>
    <property type="match status" value="1"/>
</dbReference>
<dbReference type="PANTHER" id="PTHR45528">
    <property type="entry name" value="SENSOR HISTIDINE KINASE CPXA"/>
    <property type="match status" value="1"/>
</dbReference>
<keyword evidence="5" id="KW-0597">Phosphoprotein</keyword>
<sequence>MWVFRKLSNLLLRLVALNSLVILLVILLAALSVTDYACYLVNSQQVTGQEFVDTLNGFLWKVSIVTFIIAGLFHYFTVKKIVDPIKHLSNAAKEIKEGKTPSKIESSATGEIKGLIENFNSMSETLTSVQVQREEMLKDIAHELRTPLTNINGYLEALQNKVIDGNPELFGSLLEESRRITRIVELISELNYWNNGIYFLEKQFDQVEINKVLSESLTAFQLKLQNQIADMQFTIKDAEILGNRDGLMQVFTNVLQNILDYNTGTFLKINGEIKNNRYIITFTHCGRFIDPEKKTMIFERFYRLEKSRSTKSNGAGLGLAISQSIITAHKGNIGLDTDGTHHTFWMDFPLHTLTR</sequence>
<dbReference type="InterPro" id="IPR003661">
    <property type="entry name" value="HisK_dim/P_dom"/>
</dbReference>
<evidence type="ECO:0000313" key="18">
    <source>
        <dbReference type="Proteomes" id="UP000294292"/>
    </source>
</evidence>
<dbReference type="SMART" id="SM00388">
    <property type="entry name" value="HisKA"/>
    <property type="match status" value="1"/>
</dbReference>
<dbReference type="Proteomes" id="UP000294292">
    <property type="component" value="Chromosome"/>
</dbReference>
<dbReference type="GO" id="GO:0000155">
    <property type="term" value="F:phosphorelay sensor kinase activity"/>
    <property type="evidence" value="ECO:0007669"/>
    <property type="project" value="InterPro"/>
</dbReference>
<name>A0A4P7A166_9BACL</name>
<dbReference type="InterPro" id="IPR003660">
    <property type="entry name" value="HAMP_dom"/>
</dbReference>
<dbReference type="GO" id="GO:0005524">
    <property type="term" value="F:ATP binding"/>
    <property type="evidence" value="ECO:0007669"/>
    <property type="project" value="UniProtKB-KW"/>
</dbReference>
<keyword evidence="7 14" id="KW-0812">Transmembrane</keyword>
<accession>A0A4P7A166</accession>
<feature type="domain" description="Histidine kinase" evidence="15">
    <location>
        <begin position="139"/>
        <end position="352"/>
    </location>
</feature>
<evidence type="ECO:0000256" key="2">
    <source>
        <dbReference type="ARBA" id="ARBA00004651"/>
    </source>
</evidence>
<dbReference type="InterPro" id="IPR036097">
    <property type="entry name" value="HisK_dim/P_sf"/>
</dbReference>
<keyword evidence="18" id="KW-1185">Reference proteome</keyword>
<evidence type="ECO:0000256" key="13">
    <source>
        <dbReference type="ARBA" id="ARBA00023136"/>
    </source>
</evidence>
<protein>
    <recommendedName>
        <fullName evidence="3">histidine kinase</fullName>
        <ecNumber evidence="3">2.7.13.3</ecNumber>
    </recommendedName>
</protein>
<dbReference type="CDD" id="cd00082">
    <property type="entry name" value="HisKA"/>
    <property type="match status" value="1"/>
</dbReference>
<keyword evidence="13 14" id="KW-0472">Membrane</keyword>
<dbReference type="EMBL" id="CP038015">
    <property type="protein sequence ID" value="QBP42631.1"/>
    <property type="molecule type" value="Genomic_DNA"/>
</dbReference>
<evidence type="ECO:0000256" key="9">
    <source>
        <dbReference type="ARBA" id="ARBA00022777"/>
    </source>
</evidence>
<dbReference type="PROSITE" id="PS50109">
    <property type="entry name" value="HIS_KIN"/>
    <property type="match status" value="1"/>
</dbReference>
<evidence type="ECO:0000256" key="11">
    <source>
        <dbReference type="ARBA" id="ARBA00022989"/>
    </source>
</evidence>
<reference evidence="17 18" key="1">
    <citation type="submission" date="2019-03" db="EMBL/GenBank/DDBJ databases">
        <title>Complete genome sequence of Paenisporosarcina antarctica CGMCC 1.6503T.</title>
        <authorList>
            <person name="Rong J.-C."/>
            <person name="Chi N.-Y."/>
            <person name="Zhang Q.-F."/>
        </authorList>
    </citation>
    <scope>NUCLEOTIDE SEQUENCE [LARGE SCALE GENOMIC DNA]</scope>
    <source>
        <strain evidence="17 18">CGMCC 1.6503</strain>
    </source>
</reference>
<evidence type="ECO:0000256" key="10">
    <source>
        <dbReference type="ARBA" id="ARBA00022840"/>
    </source>
</evidence>
<evidence type="ECO:0000256" key="5">
    <source>
        <dbReference type="ARBA" id="ARBA00022553"/>
    </source>
</evidence>
<keyword evidence="10" id="KW-0067">ATP-binding</keyword>
<dbReference type="AlphaFoldDB" id="A0A4P7A166"/>
<dbReference type="EC" id="2.7.13.3" evidence="3"/>
<evidence type="ECO:0000256" key="12">
    <source>
        <dbReference type="ARBA" id="ARBA00023012"/>
    </source>
</evidence>
<dbReference type="SUPFAM" id="SSF55874">
    <property type="entry name" value="ATPase domain of HSP90 chaperone/DNA topoisomerase II/histidine kinase"/>
    <property type="match status" value="1"/>
</dbReference>
<dbReference type="InterPro" id="IPR036890">
    <property type="entry name" value="HATPase_C_sf"/>
</dbReference>
<keyword evidence="11 14" id="KW-1133">Transmembrane helix</keyword>
<dbReference type="Gene3D" id="1.10.287.130">
    <property type="match status" value="1"/>
</dbReference>
<comment type="subcellular location">
    <subcellularLocation>
        <location evidence="2">Cell membrane</location>
        <topology evidence="2">Multi-pass membrane protein</topology>
    </subcellularLocation>
</comment>
<dbReference type="GO" id="GO:0005886">
    <property type="term" value="C:plasma membrane"/>
    <property type="evidence" value="ECO:0007669"/>
    <property type="project" value="UniProtKB-SubCell"/>
</dbReference>
<dbReference type="InterPro" id="IPR005467">
    <property type="entry name" value="His_kinase_dom"/>
</dbReference>
<dbReference type="Pfam" id="PF00672">
    <property type="entry name" value="HAMP"/>
    <property type="match status" value="1"/>
</dbReference>
<keyword evidence="9" id="KW-0418">Kinase</keyword>
<evidence type="ECO:0000256" key="3">
    <source>
        <dbReference type="ARBA" id="ARBA00012438"/>
    </source>
</evidence>
<evidence type="ECO:0000256" key="8">
    <source>
        <dbReference type="ARBA" id="ARBA00022741"/>
    </source>
</evidence>
<organism evidence="17 18">
    <name type="scientific">Paenisporosarcina antarctica</name>
    <dbReference type="NCBI Taxonomy" id="417367"/>
    <lineage>
        <taxon>Bacteria</taxon>
        <taxon>Bacillati</taxon>
        <taxon>Bacillota</taxon>
        <taxon>Bacilli</taxon>
        <taxon>Bacillales</taxon>
        <taxon>Caryophanaceae</taxon>
        <taxon>Paenisporosarcina</taxon>
    </lineage>
</organism>
<dbReference type="KEGG" id="panc:E2636_16405"/>
<dbReference type="PROSITE" id="PS50885">
    <property type="entry name" value="HAMP"/>
    <property type="match status" value="1"/>
</dbReference>
<evidence type="ECO:0000259" key="16">
    <source>
        <dbReference type="PROSITE" id="PS50885"/>
    </source>
</evidence>
<comment type="catalytic activity">
    <reaction evidence="1">
        <text>ATP + protein L-histidine = ADP + protein N-phospho-L-histidine.</text>
        <dbReference type="EC" id="2.7.13.3"/>
    </reaction>
</comment>
<gene>
    <name evidence="17" type="ORF">E2636_16405</name>
</gene>
<dbReference type="Gene3D" id="3.30.565.10">
    <property type="entry name" value="Histidine kinase-like ATPase, C-terminal domain"/>
    <property type="match status" value="1"/>
</dbReference>
<evidence type="ECO:0000256" key="4">
    <source>
        <dbReference type="ARBA" id="ARBA00022475"/>
    </source>
</evidence>
<dbReference type="CDD" id="cd06225">
    <property type="entry name" value="HAMP"/>
    <property type="match status" value="1"/>
</dbReference>
<keyword evidence="6" id="KW-0808">Transferase</keyword>
<dbReference type="Pfam" id="PF02518">
    <property type="entry name" value="HATPase_c"/>
    <property type="match status" value="1"/>
</dbReference>
<evidence type="ECO:0000259" key="15">
    <source>
        <dbReference type="PROSITE" id="PS50109"/>
    </source>
</evidence>
<dbReference type="InterPro" id="IPR003594">
    <property type="entry name" value="HATPase_dom"/>
</dbReference>
<keyword evidence="4" id="KW-1003">Cell membrane</keyword>